<accession>A0A454CWZ0</accession>
<protein>
    <submittedName>
        <fullName evidence="2">Uncharacterized protein</fullName>
    </submittedName>
</protein>
<dbReference type="AlphaFoldDB" id="A0A454CWZ0"/>
<sequence length="25" mass="2945">METQRTSFESVDRASYYENTPCSSR</sequence>
<reference evidence="2 3" key="1">
    <citation type="submission" date="2012-10" db="EMBL/GenBank/DDBJ databases">
        <title>Genome sequence of Vibrio Cholerae HENC-02.</title>
        <authorList>
            <person name="Eppinger M."/>
            <person name="Hasan N.A."/>
            <person name="Sengamalay N."/>
            <person name="Hine E."/>
            <person name="Su Q."/>
            <person name="Daugherty S.C."/>
            <person name="Young S."/>
            <person name="Sadzewicz L."/>
            <person name="Tallon L."/>
            <person name="Cebula T.A."/>
            <person name="Ravel J."/>
            <person name="Colwell R.R."/>
        </authorList>
    </citation>
    <scope>NUCLEOTIDE SEQUENCE [LARGE SCALE GENOMIC DNA]</scope>
    <source>
        <strain evidence="2 3">HENC-02</strain>
    </source>
</reference>
<evidence type="ECO:0000256" key="1">
    <source>
        <dbReference type="SAM" id="MobiDB-lite"/>
    </source>
</evidence>
<evidence type="ECO:0000313" key="2">
    <source>
        <dbReference type="EMBL" id="EKM30915.1"/>
    </source>
</evidence>
<gene>
    <name evidence="2" type="ORF">VCHENC02_3384A</name>
</gene>
<feature type="region of interest" description="Disordered" evidence="1">
    <location>
        <begin position="1"/>
        <end position="25"/>
    </location>
</feature>
<comment type="caution">
    <text evidence="2">The sequence shown here is derived from an EMBL/GenBank/DDBJ whole genome shotgun (WGS) entry which is preliminary data.</text>
</comment>
<feature type="non-terminal residue" evidence="2">
    <location>
        <position position="25"/>
    </location>
</feature>
<dbReference type="EMBL" id="AJSR01001438">
    <property type="protein sequence ID" value="EKM30915.1"/>
    <property type="molecule type" value="Genomic_DNA"/>
</dbReference>
<dbReference type="Proteomes" id="UP000008367">
    <property type="component" value="Unassembled WGS sequence"/>
</dbReference>
<evidence type="ECO:0000313" key="3">
    <source>
        <dbReference type="Proteomes" id="UP000008367"/>
    </source>
</evidence>
<name>A0A454CWZ0_VIBHA</name>
<organism evidence="2 3">
    <name type="scientific">Vibrio harveyi</name>
    <name type="common">Beneckea harveyi</name>
    <dbReference type="NCBI Taxonomy" id="669"/>
    <lineage>
        <taxon>Bacteria</taxon>
        <taxon>Pseudomonadati</taxon>
        <taxon>Pseudomonadota</taxon>
        <taxon>Gammaproteobacteria</taxon>
        <taxon>Vibrionales</taxon>
        <taxon>Vibrionaceae</taxon>
        <taxon>Vibrio</taxon>
    </lineage>
</organism>
<proteinExistence type="predicted"/>